<dbReference type="Proteomes" id="UP001054945">
    <property type="component" value="Unassembled WGS sequence"/>
</dbReference>
<dbReference type="EMBL" id="BPLR01020415">
    <property type="protein sequence ID" value="GIX78465.1"/>
    <property type="molecule type" value="Genomic_DNA"/>
</dbReference>
<accession>A0AAV4N2F8</accession>
<name>A0AAV4N2F8_CAEEX</name>
<gene>
    <name evidence="2" type="ORF">CEXT_113651</name>
</gene>
<feature type="chain" id="PRO_5043943681" description="Ribosomal protein/NADH dehydrogenase domain-containing protein" evidence="1">
    <location>
        <begin position="23"/>
        <end position="100"/>
    </location>
</feature>
<feature type="signal peptide" evidence="1">
    <location>
        <begin position="1"/>
        <end position="22"/>
    </location>
</feature>
<keyword evidence="3" id="KW-1185">Reference proteome</keyword>
<protein>
    <recommendedName>
        <fullName evidence="4">Ribosomal protein/NADH dehydrogenase domain-containing protein</fullName>
    </recommendedName>
</protein>
<proteinExistence type="predicted"/>
<comment type="caution">
    <text evidence="2">The sequence shown here is derived from an EMBL/GenBank/DDBJ whole genome shotgun (WGS) entry which is preliminary data.</text>
</comment>
<reference evidence="2 3" key="1">
    <citation type="submission" date="2021-06" db="EMBL/GenBank/DDBJ databases">
        <title>Caerostris extrusa draft genome.</title>
        <authorList>
            <person name="Kono N."/>
            <person name="Arakawa K."/>
        </authorList>
    </citation>
    <scope>NUCLEOTIDE SEQUENCE [LARGE SCALE GENOMIC DNA]</scope>
</reference>
<evidence type="ECO:0000313" key="3">
    <source>
        <dbReference type="Proteomes" id="UP001054945"/>
    </source>
</evidence>
<evidence type="ECO:0008006" key="4">
    <source>
        <dbReference type="Google" id="ProtNLM"/>
    </source>
</evidence>
<keyword evidence="1" id="KW-0732">Signal</keyword>
<organism evidence="2 3">
    <name type="scientific">Caerostris extrusa</name>
    <name type="common">Bark spider</name>
    <name type="synonym">Caerostris bankana</name>
    <dbReference type="NCBI Taxonomy" id="172846"/>
    <lineage>
        <taxon>Eukaryota</taxon>
        <taxon>Metazoa</taxon>
        <taxon>Ecdysozoa</taxon>
        <taxon>Arthropoda</taxon>
        <taxon>Chelicerata</taxon>
        <taxon>Arachnida</taxon>
        <taxon>Araneae</taxon>
        <taxon>Araneomorphae</taxon>
        <taxon>Entelegynae</taxon>
        <taxon>Araneoidea</taxon>
        <taxon>Araneidae</taxon>
        <taxon>Caerostris</taxon>
    </lineage>
</organism>
<sequence length="100" mass="11357">MVSDLCLIWLALEMVLLKRSQGLHKIWGSKISLLKYKNANPNVTVISGKCSAQRLPGLHINKGLDRDNTFYSEACPSMFTQFLRVAQVRSFHLVVNPSRR</sequence>
<dbReference type="AlphaFoldDB" id="A0AAV4N2F8"/>
<evidence type="ECO:0000313" key="2">
    <source>
        <dbReference type="EMBL" id="GIX78465.1"/>
    </source>
</evidence>
<evidence type="ECO:0000256" key="1">
    <source>
        <dbReference type="SAM" id="SignalP"/>
    </source>
</evidence>